<accession>A0A929WX97</accession>
<dbReference type="EMBL" id="JABZGF010000617">
    <property type="protein sequence ID" value="MBF0967648.1"/>
    <property type="molecule type" value="Genomic_DNA"/>
</dbReference>
<dbReference type="Proteomes" id="UP000759246">
    <property type="component" value="Unassembled WGS sequence"/>
</dbReference>
<protein>
    <recommendedName>
        <fullName evidence="3">Phage tail tape measure protein</fullName>
    </recommendedName>
</protein>
<evidence type="ECO:0000313" key="2">
    <source>
        <dbReference type="Proteomes" id="UP000759246"/>
    </source>
</evidence>
<proteinExistence type="predicted"/>
<evidence type="ECO:0008006" key="3">
    <source>
        <dbReference type="Google" id="ProtNLM"/>
    </source>
</evidence>
<comment type="caution">
    <text evidence="1">The sequence shown here is derived from an EMBL/GenBank/DDBJ whole genome shotgun (WGS) entry which is preliminary data.</text>
</comment>
<name>A0A929WX97_9ACTO</name>
<gene>
    <name evidence="1" type="ORF">HXK09_11075</name>
</gene>
<evidence type="ECO:0000313" key="1">
    <source>
        <dbReference type="EMBL" id="MBF0967648.1"/>
    </source>
</evidence>
<feature type="non-terminal residue" evidence="1">
    <location>
        <position position="226"/>
    </location>
</feature>
<reference evidence="1" key="1">
    <citation type="submission" date="2020-04" db="EMBL/GenBank/DDBJ databases">
        <title>Deep metagenomics examines the oral microbiome during advanced dental caries in children, revealing novel taxa and co-occurrences with host molecules.</title>
        <authorList>
            <person name="Baker J.L."/>
            <person name="Morton J.T."/>
            <person name="Dinis M."/>
            <person name="Alvarez R."/>
            <person name="Tran N.C."/>
            <person name="Knight R."/>
            <person name="Edlund A."/>
        </authorList>
    </citation>
    <scope>NUCLEOTIDE SEQUENCE</scope>
    <source>
        <strain evidence="1">JCVI_30_bin.13</strain>
    </source>
</reference>
<organism evidence="1 2">
    <name type="scientific">Actinomyces bouchesdurhonensis</name>
    <dbReference type="NCBI Taxonomy" id="1852361"/>
    <lineage>
        <taxon>Bacteria</taxon>
        <taxon>Bacillati</taxon>
        <taxon>Actinomycetota</taxon>
        <taxon>Actinomycetes</taxon>
        <taxon>Actinomycetales</taxon>
        <taxon>Actinomycetaceae</taxon>
        <taxon>Actinomyces</taxon>
    </lineage>
</organism>
<dbReference type="AlphaFoldDB" id="A0A929WX97"/>
<feature type="non-terminal residue" evidence="1">
    <location>
        <position position="1"/>
    </location>
</feature>
<sequence>LMAADLEQSTGAVEAVFKTAAKQIKGFSVKSATALGITRNEYQELATVIGSQLKNAGTPIDLLAGKTNNLISTGADLAAMYGGTTKEAVEALSSALKGERDPIERYGVTLKQSAIDAKAAALGFTDVSSAQAQAAATLALISEQTADAHGAFARETNTLSHQLQVAKAKAGDLAAQFGSYLLPAATKAATLLNKYLWPVLDRVASQFATVAHKIALFARRVYDSMR</sequence>